<dbReference type="EMBL" id="VMVH01000044">
    <property type="protein sequence ID" value="TVW27435.1"/>
    <property type="molecule type" value="Genomic_DNA"/>
</dbReference>
<keyword evidence="1" id="KW-0378">Hydrolase</keyword>
<gene>
    <name evidence="1" type="ORF">AZK02_04375</name>
</gene>
<proteinExistence type="predicted"/>
<reference evidence="1 2" key="1">
    <citation type="submission" date="2019-07" db="EMBL/GenBank/DDBJ databases">
        <authorList>
            <person name="Mohale T."/>
        </authorList>
    </citation>
    <scope>NUCLEOTIDE SEQUENCE [LARGE SCALE GENOMIC DNA]</scope>
    <source>
        <strain evidence="1 2">NTPn 189</strain>
    </source>
</reference>
<protein>
    <submittedName>
        <fullName evidence="1">MBL fold metallo-hydrolase</fullName>
    </submittedName>
</protein>
<sequence>MKRFSKSISTFFEIGASMKIHKTVNPVAYENTYYLEGEKHLIVVDPGSHWEAIRQT</sequence>
<dbReference type="AlphaFoldDB" id="A0A8B5XKM0"/>
<accession>A0A8B5XKM0</accession>
<comment type="caution">
    <text evidence="1">The sequence shown here is derived from an EMBL/GenBank/DDBJ whole genome shotgun (WGS) entry which is preliminary data.</text>
</comment>
<evidence type="ECO:0000313" key="1">
    <source>
        <dbReference type="EMBL" id="TVW27435.1"/>
    </source>
</evidence>
<organism evidence="1 2">
    <name type="scientific">Streptococcus pneumoniae</name>
    <dbReference type="NCBI Taxonomy" id="1313"/>
    <lineage>
        <taxon>Bacteria</taxon>
        <taxon>Bacillati</taxon>
        <taxon>Bacillota</taxon>
        <taxon>Bacilli</taxon>
        <taxon>Lactobacillales</taxon>
        <taxon>Streptococcaceae</taxon>
        <taxon>Streptococcus</taxon>
    </lineage>
</organism>
<feature type="non-terminal residue" evidence="1">
    <location>
        <position position="56"/>
    </location>
</feature>
<evidence type="ECO:0000313" key="2">
    <source>
        <dbReference type="Proteomes" id="UP000318940"/>
    </source>
</evidence>
<dbReference type="Proteomes" id="UP000318940">
    <property type="component" value="Unassembled WGS sequence"/>
</dbReference>
<name>A0A8B5XKM0_STREE</name>
<dbReference type="GO" id="GO:0016787">
    <property type="term" value="F:hydrolase activity"/>
    <property type="evidence" value="ECO:0007669"/>
    <property type="project" value="UniProtKB-KW"/>
</dbReference>